<evidence type="ECO:0000313" key="4">
    <source>
        <dbReference type="Proteomes" id="UP001305647"/>
    </source>
</evidence>
<protein>
    <recommendedName>
        <fullName evidence="5">Heterokaryon incompatibility domain-containing protein</fullName>
    </recommendedName>
</protein>
<evidence type="ECO:0000259" key="2">
    <source>
        <dbReference type="Pfam" id="PF26640"/>
    </source>
</evidence>
<dbReference type="Pfam" id="PF26640">
    <property type="entry name" value="DUF8212"/>
    <property type="match status" value="1"/>
</dbReference>
<evidence type="ECO:0000259" key="1">
    <source>
        <dbReference type="Pfam" id="PF06985"/>
    </source>
</evidence>
<keyword evidence="4" id="KW-1185">Reference proteome</keyword>
<reference evidence="3" key="1">
    <citation type="journal article" date="2023" name="Mol. Phylogenet. Evol.">
        <title>Genome-scale phylogeny and comparative genomics of the fungal order Sordariales.</title>
        <authorList>
            <person name="Hensen N."/>
            <person name="Bonometti L."/>
            <person name="Westerberg I."/>
            <person name="Brannstrom I.O."/>
            <person name="Guillou S."/>
            <person name="Cros-Aarteil S."/>
            <person name="Calhoun S."/>
            <person name="Haridas S."/>
            <person name="Kuo A."/>
            <person name="Mondo S."/>
            <person name="Pangilinan J."/>
            <person name="Riley R."/>
            <person name="LaButti K."/>
            <person name="Andreopoulos B."/>
            <person name="Lipzen A."/>
            <person name="Chen C."/>
            <person name="Yan M."/>
            <person name="Daum C."/>
            <person name="Ng V."/>
            <person name="Clum A."/>
            <person name="Steindorff A."/>
            <person name="Ohm R.A."/>
            <person name="Martin F."/>
            <person name="Silar P."/>
            <person name="Natvig D.O."/>
            <person name="Lalanne C."/>
            <person name="Gautier V."/>
            <person name="Ament-Velasquez S.L."/>
            <person name="Kruys A."/>
            <person name="Hutchinson M.I."/>
            <person name="Powell A.J."/>
            <person name="Barry K."/>
            <person name="Miller A.N."/>
            <person name="Grigoriev I.V."/>
            <person name="Debuchy R."/>
            <person name="Gladieux P."/>
            <person name="Hiltunen Thoren M."/>
            <person name="Johannesson H."/>
        </authorList>
    </citation>
    <scope>NUCLEOTIDE SEQUENCE</scope>
    <source>
        <strain evidence="3">CBS 757.83</strain>
    </source>
</reference>
<dbReference type="InterPro" id="IPR058525">
    <property type="entry name" value="DUF8212"/>
</dbReference>
<dbReference type="Pfam" id="PF06985">
    <property type="entry name" value="HET"/>
    <property type="match status" value="1"/>
</dbReference>
<dbReference type="Proteomes" id="UP001305647">
    <property type="component" value="Unassembled WGS sequence"/>
</dbReference>
<feature type="domain" description="Heterokaryon incompatibility" evidence="1">
    <location>
        <begin position="19"/>
        <end position="75"/>
    </location>
</feature>
<evidence type="ECO:0008006" key="5">
    <source>
        <dbReference type="Google" id="ProtNLM"/>
    </source>
</evidence>
<sequence>MRSSKKGFGKIARTCELERRVGLTHSWVDTCCIDKRSIAELTEAINSMFFWYAEAAICFAWLADLSPEAGAQAEDAADLSGLSIAPQPPHAPAQHARTFPGLEQCRCVSQEVLANPARMRRRSVAARMAWAAGRETTRAEDIAYCLLGIFDVNMPMLYGEGDRAFLRLQEAIASQTNELSLFAWTAEGPGQKKTDGRSRGKLHQQQQTHRGVFASLPAGFRGAASIQLLSSTAYNPESIITNKGLRMNASIFAGEDAAAYFLGLNCAHQGQHTPPSSPGEQQLGIWIQQHGGGVYTRVRPREHAHHHPGAQPATVVRLFLARSISAEQSLELEGSQDRALVLRRGFNDLVATHSPSFPFYANLVLPAEQFDRQRRMFVTQGAGRFAAYAQFLARFDCEVVTDEVVGAGEGFFLVFGWRAGEEVPWVSIVSMGSREAQLAMGGSVRRG</sequence>
<dbReference type="EMBL" id="MU863697">
    <property type="protein sequence ID" value="KAK4096777.1"/>
    <property type="molecule type" value="Genomic_DNA"/>
</dbReference>
<dbReference type="PANTHER" id="PTHR10622">
    <property type="entry name" value="HET DOMAIN-CONTAINING PROTEIN"/>
    <property type="match status" value="1"/>
</dbReference>
<dbReference type="PANTHER" id="PTHR10622:SF12">
    <property type="entry name" value="HET DOMAIN-CONTAINING PROTEIN"/>
    <property type="match status" value="1"/>
</dbReference>
<comment type="caution">
    <text evidence="3">The sequence shown here is derived from an EMBL/GenBank/DDBJ whole genome shotgun (WGS) entry which is preliminary data.</text>
</comment>
<proteinExistence type="predicted"/>
<accession>A0AAN6SXT1</accession>
<evidence type="ECO:0000313" key="3">
    <source>
        <dbReference type="EMBL" id="KAK4096777.1"/>
    </source>
</evidence>
<dbReference type="InterPro" id="IPR010730">
    <property type="entry name" value="HET"/>
</dbReference>
<dbReference type="AlphaFoldDB" id="A0AAN6SXT1"/>
<gene>
    <name evidence="3" type="ORF">N658DRAFT_562223</name>
</gene>
<organism evidence="3 4">
    <name type="scientific">Parathielavia hyrcaniae</name>
    <dbReference type="NCBI Taxonomy" id="113614"/>
    <lineage>
        <taxon>Eukaryota</taxon>
        <taxon>Fungi</taxon>
        <taxon>Dikarya</taxon>
        <taxon>Ascomycota</taxon>
        <taxon>Pezizomycotina</taxon>
        <taxon>Sordariomycetes</taxon>
        <taxon>Sordariomycetidae</taxon>
        <taxon>Sordariales</taxon>
        <taxon>Chaetomiaceae</taxon>
        <taxon>Parathielavia</taxon>
    </lineage>
</organism>
<reference evidence="3" key="2">
    <citation type="submission" date="2023-05" db="EMBL/GenBank/DDBJ databases">
        <authorList>
            <consortium name="Lawrence Berkeley National Laboratory"/>
            <person name="Steindorff A."/>
            <person name="Hensen N."/>
            <person name="Bonometti L."/>
            <person name="Westerberg I."/>
            <person name="Brannstrom I.O."/>
            <person name="Guillou S."/>
            <person name="Cros-Aarteil S."/>
            <person name="Calhoun S."/>
            <person name="Haridas S."/>
            <person name="Kuo A."/>
            <person name="Mondo S."/>
            <person name="Pangilinan J."/>
            <person name="Riley R."/>
            <person name="Labutti K."/>
            <person name="Andreopoulos B."/>
            <person name="Lipzen A."/>
            <person name="Chen C."/>
            <person name="Yanf M."/>
            <person name="Daum C."/>
            <person name="Ng V."/>
            <person name="Clum A."/>
            <person name="Ohm R."/>
            <person name="Martin F."/>
            <person name="Silar P."/>
            <person name="Natvig D."/>
            <person name="Lalanne C."/>
            <person name="Gautier V."/>
            <person name="Ament-Velasquez S.L."/>
            <person name="Kruys A."/>
            <person name="Hutchinson M.I."/>
            <person name="Powell A.J."/>
            <person name="Barry K."/>
            <person name="Miller A.N."/>
            <person name="Grigoriev I.V."/>
            <person name="Debuchy R."/>
            <person name="Gladieux P."/>
            <person name="Thoren M.H."/>
            <person name="Johannesson H."/>
        </authorList>
    </citation>
    <scope>NUCLEOTIDE SEQUENCE</scope>
    <source>
        <strain evidence="3">CBS 757.83</strain>
    </source>
</reference>
<feature type="domain" description="DUF8212" evidence="2">
    <location>
        <begin position="163"/>
        <end position="232"/>
    </location>
</feature>
<name>A0AAN6SXT1_9PEZI</name>